<evidence type="ECO:0000256" key="4">
    <source>
        <dbReference type="SAM" id="Coils"/>
    </source>
</evidence>
<proteinExistence type="predicted"/>
<feature type="domain" description="HTH gntR-type" evidence="6">
    <location>
        <begin position="16"/>
        <end position="84"/>
    </location>
</feature>
<dbReference type="Gene3D" id="1.10.10.10">
    <property type="entry name" value="Winged helix-like DNA-binding domain superfamily/Winged helix DNA-binding domain"/>
    <property type="match status" value="1"/>
</dbReference>
<dbReference type="InterPro" id="IPR036390">
    <property type="entry name" value="WH_DNA-bd_sf"/>
</dbReference>
<keyword evidence="4" id="KW-0175">Coiled coil</keyword>
<accession>A0ABX1J0L7</accession>
<sequence length="124" mass="13386">MSCRYSRVMSQPQLAGHPYQALAASIAKKIDSGELKPGEKLPSVRGLAKEQGVSPMTAQKALTQLADDGYAEVVAGLGYFITQPQPQSQDELDPIQAVHRQIDALQAAIADIAQRVERLEGRSD</sequence>
<dbReference type="Proteomes" id="UP000715441">
    <property type="component" value="Unassembled WGS sequence"/>
</dbReference>
<dbReference type="SUPFAM" id="SSF46785">
    <property type="entry name" value="Winged helix' DNA-binding domain"/>
    <property type="match status" value="1"/>
</dbReference>
<evidence type="ECO:0000256" key="1">
    <source>
        <dbReference type="ARBA" id="ARBA00023015"/>
    </source>
</evidence>
<keyword evidence="8" id="KW-1185">Reference proteome</keyword>
<dbReference type="Pfam" id="PF00392">
    <property type="entry name" value="GntR"/>
    <property type="match status" value="1"/>
</dbReference>
<dbReference type="PANTHER" id="PTHR38445:SF9">
    <property type="entry name" value="HTH-TYPE TRANSCRIPTIONAL REPRESSOR YTRA"/>
    <property type="match status" value="1"/>
</dbReference>
<evidence type="ECO:0000313" key="8">
    <source>
        <dbReference type="Proteomes" id="UP000715441"/>
    </source>
</evidence>
<keyword evidence="2" id="KW-0238">DNA-binding</keyword>
<dbReference type="InterPro" id="IPR036388">
    <property type="entry name" value="WH-like_DNA-bd_sf"/>
</dbReference>
<dbReference type="CDD" id="cd07377">
    <property type="entry name" value="WHTH_GntR"/>
    <property type="match status" value="1"/>
</dbReference>
<evidence type="ECO:0000256" key="2">
    <source>
        <dbReference type="ARBA" id="ARBA00023125"/>
    </source>
</evidence>
<organism evidence="7 8">
    <name type="scientific">Amycolatopsis acididurans</name>
    <dbReference type="NCBI Taxonomy" id="2724524"/>
    <lineage>
        <taxon>Bacteria</taxon>
        <taxon>Bacillati</taxon>
        <taxon>Actinomycetota</taxon>
        <taxon>Actinomycetes</taxon>
        <taxon>Pseudonocardiales</taxon>
        <taxon>Pseudonocardiaceae</taxon>
        <taxon>Amycolatopsis</taxon>
    </lineage>
</organism>
<evidence type="ECO:0000313" key="7">
    <source>
        <dbReference type="EMBL" id="NKQ53322.1"/>
    </source>
</evidence>
<dbReference type="InterPro" id="IPR000524">
    <property type="entry name" value="Tscrpt_reg_HTH_GntR"/>
</dbReference>
<gene>
    <name evidence="7" type="ORF">HFP15_10555</name>
</gene>
<dbReference type="SMART" id="SM00345">
    <property type="entry name" value="HTH_GNTR"/>
    <property type="match status" value="1"/>
</dbReference>
<dbReference type="EMBL" id="JAAXLS010000005">
    <property type="protein sequence ID" value="NKQ53322.1"/>
    <property type="molecule type" value="Genomic_DNA"/>
</dbReference>
<evidence type="ECO:0000256" key="5">
    <source>
        <dbReference type="SAM" id="MobiDB-lite"/>
    </source>
</evidence>
<evidence type="ECO:0000259" key="6">
    <source>
        <dbReference type="PROSITE" id="PS50949"/>
    </source>
</evidence>
<keyword evidence="3" id="KW-0804">Transcription</keyword>
<comment type="caution">
    <text evidence="7">The sequence shown here is derived from an EMBL/GenBank/DDBJ whole genome shotgun (WGS) entry which is preliminary data.</text>
</comment>
<reference evidence="7 8" key="1">
    <citation type="submission" date="2020-04" db="EMBL/GenBank/DDBJ databases">
        <title>Novel species.</title>
        <authorList>
            <person name="Teo W.F.A."/>
            <person name="Lipun K."/>
            <person name="Srisuk N."/>
            <person name="Duangmal K."/>
        </authorList>
    </citation>
    <scope>NUCLEOTIDE SEQUENCE [LARGE SCALE GENOMIC DNA]</scope>
    <source>
        <strain evidence="7 8">K13G38</strain>
    </source>
</reference>
<dbReference type="PROSITE" id="PS50949">
    <property type="entry name" value="HTH_GNTR"/>
    <property type="match status" value="1"/>
</dbReference>
<feature type="coiled-coil region" evidence="4">
    <location>
        <begin position="95"/>
        <end position="122"/>
    </location>
</feature>
<feature type="region of interest" description="Disordered" evidence="5">
    <location>
        <begin position="34"/>
        <end position="53"/>
    </location>
</feature>
<keyword evidence="1" id="KW-0805">Transcription regulation</keyword>
<evidence type="ECO:0000256" key="3">
    <source>
        <dbReference type="ARBA" id="ARBA00023163"/>
    </source>
</evidence>
<dbReference type="PANTHER" id="PTHR38445">
    <property type="entry name" value="HTH-TYPE TRANSCRIPTIONAL REPRESSOR YTRA"/>
    <property type="match status" value="1"/>
</dbReference>
<protein>
    <submittedName>
        <fullName evidence="7">GntR family transcriptional regulator</fullName>
    </submittedName>
</protein>
<name>A0ABX1J0L7_9PSEU</name>